<evidence type="ECO:0000259" key="10">
    <source>
        <dbReference type="Pfam" id="PF04963"/>
    </source>
</evidence>
<evidence type="ECO:0000313" key="12">
    <source>
        <dbReference type="Proteomes" id="UP000184526"/>
    </source>
</evidence>
<gene>
    <name evidence="11" type="ORF">SAMN02745196_02559</name>
</gene>
<dbReference type="GO" id="GO:0006352">
    <property type="term" value="P:DNA-templated transcription initiation"/>
    <property type="evidence" value="ECO:0007669"/>
    <property type="project" value="InterPro"/>
</dbReference>
<organism evidence="11 12">
    <name type="scientific">Clostridium collagenovorans DSM 3089</name>
    <dbReference type="NCBI Taxonomy" id="1121306"/>
    <lineage>
        <taxon>Bacteria</taxon>
        <taxon>Bacillati</taxon>
        <taxon>Bacillota</taxon>
        <taxon>Clostridia</taxon>
        <taxon>Eubacteriales</taxon>
        <taxon>Clostridiaceae</taxon>
        <taxon>Clostridium</taxon>
    </lineage>
</organism>
<evidence type="ECO:0000256" key="4">
    <source>
        <dbReference type="ARBA" id="ARBA00022695"/>
    </source>
</evidence>
<keyword evidence="4" id="KW-0548">Nucleotidyltransferase</keyword>
<dbReference type="Pfam" id="PF04963">
    <property type="entry name" value="Sigma54_CBD"/>
    <property type="match status" value="1"/>
</dbReference>
<dbReference type="GO" id="GO:0001216">
    <property type="term" value="F:DNA-binding transcription activator activity"/>
    <property type="evidence" value="ECO:0007669"/>
    <property type="project" value="InterPro"/>
</dbReference>
<keyword evidence="3" id="KW-0808">Transferase</keyword>
<dbReference type="AlphaFoldDB" id="A0A1M5XZ73"/>
<keyword evidence="6" id="KW-0731">Sigma factor</keyword>
<feature type="domain" description="RNA polymerase sigma factor 54 core-binding" evidence="10">
    <location>
        <begin position="67"/>
        <end position="254"/>
    </location>
</feature>
<dbReference type="Pfam" id="PF04552">
    <property type="entry name" value="Sigma54_DBD"/>
    <property type="match status" value="1"/>
</dbReference>
<dbReference type="PANTHER" id="PTHR32248:SF4">
    <property type="entry name" value="RNA POLYMERASE SIGMA-54 FACTOR"/>
    <property type="match status" value="1"/>
</dbReference>
<keyword evidence="12" id="KW-1185">Reference proteome</keyword>
<protein>
    <submittedName>
        <fullName evidence="11">RNA polymerase, sigma 54 subunit, RpoN/SigL</fullName>
    </submittedName>
</protein>
<comment type="similarity">
    <text evidence="1">Belongs to the sigma-54 factor family.</text>
</comment>
<evidence type="ECO:0000256" key="3">
    <source>
        <dbReference type="ARBA" id="ARBA00022679"/>
    </source>
</evidence>
<evidence type="ECO:0000256" key="2">
    <source>
        <dbReference type="ARBA" id="ARBA00022478"/>
    </source>
</evidence>
<dbReference type="NCBIfam" id="TIGR02395">
    <property type="entry name" value="rpoN_sigma"/>
    <property type="match status" value="1"/>
</dbReference>
<keyword evidence="2" id="KW-0240">DNA-directed RNA polymerase</keyword>
<dbReference type="GO" id="GO:0000428">
    <property type="term" value="C:DNA-directed RNA polymerase complex"/>
    <property type="evidence" value="ECO:0007669"/>
    <property type="project" value="UniProtKB-KW"/>
</dbReference>
<dbReference type="PRINTS" id="PR00045">
    <property type="entry name" value="SIGMA54FCT"/>
</dbReference>
<feature type="domain" description="RNA polymerase sigma factor 54 DNA-binding" evidence="9">
    <location>
        <begin position="269"/>
        <end position="428"/>
    </location>
</feature>
<dbReference type="PROSITE" id="PS00718">
    <property type="entry name" value="SIGMA54_2"/>
    <property type="match status" value="1"/>
</dbReference>
<dbReference type="EMBL" id="FQXP01000010">
    <property type="protein sequence ID" value="SHI05115.1"/>
    <property type="molecule type" value="Genomic_DNA"/>
</dbReference>
<proteinExistence type="inferred from homology"/>
<evidence type="ECO:0000256" key="5">
    <source>
        <dbReference type="ARBA" id="ARBA00023015"/>
    </source>
</evidence>
<reference evidence="11 12" key="1">
    <citation type="submission" date="2016-11" db="EMBL/GenBank/DDBJ databases">
        <authorList>
            <person name="Jaros S."/>
            <person name="Januszkiewicz K."/>
            <person name="Wedrychowicz H."/>
        </authorList>
    </citation>
    <scope>NUCLEOTIDE SEQUENCE [LARGE SCALE GENOMIC DNA]</scope>
    <source>
        <strain evidence="11 12">DSM 3089</strain>
    </source>
</reference>
<name>A0A1M5XZ73_9CLOT</name>
<dbReference type="InterPro" id="IPR000394">
    <property type="entry name" value="RNA_pol_sigma_54"/>
</dbReference>
<keyword evidence="5" id="KW-0805">Transcription regulation</keyword>
<dbReference type="GO" id="GO:0016987">
    <property type="term" value="F:sigma factor activity"/>
    <property type="evidence" value="ECO:0007669"/>
    <property type="project" value="UniProtKB-KW"/>
</dbReference>
<dbReference type="OrthoDB" id="9814402at2"/>
<dbReference type="PANTHER" id="PTHR32248">
    <property type="entry name" value="RNA POLYMERASE SIGMA-54 FACTOR"/>
    <property type="match status" value="1"/>
</dbReference>
<evidence type="ECO:0000259" key="9">
    <source>
        <dbReference type="Pfam" id="PF04552"/>
    </source>
</evidence>
<dbReference type="InterPro" id="IPR007046">
    <property type="entry name" value="RNA_pol_sigma_54_core-bd"/>
</dbReference>
<evidence type="ECO:0000256" key="8">
    <source>
        <dbReference type="ARBA" id="ARBA00023163"/>
    </source>
</evidence>
<dbReference type="GO" id="GO:0003677">
    <property type="term" value="F:DNA binding"/>
    <property type="evidence" value="ECO:0007669"/>
    <property type="project" value="UniProtKB-KW"/>
</dbReference>
<dbReference type="Pfam" id="PF00309">
    <property type="entry name" value="Sigma54_AID"/>
    <property type="match status" value="1"/>
</dbReference>
<dbReference type="RefSeq" id="WP_072832405.1">
    <property type="nucleotide sequence ID" value="NZ_FQXP01000010.1"/>
</dbReference>
<keyword evidence="7" id="KW-0238">DNA-binding</keyword>
<evidence type="ECO:0000256" key="7">
    <source>
        <dbReference type="ARBA" id="ARBA00023125"/>
    </source>
</evidence>
<dbReference type="InterPro" id="IPR007634">
    <property type="entry name" value="RNA_pol_sigma_54_DNA-bd"/>
</dbReference>
<evidence type="ECO:0000256" key="6">
    <source>
        <dbReference type="ARBA" id="ARBA00023082"/>
    </source>
</evidence>
<evidence type="ECO:0000256" key="1">
    <source>
        <dbReference type="ARBA" id="ARBA00008798"/>
    </source>
</evidence>
<dbReference type="GO" id="GO:0016779">
    <property type="term" value="F:nucleotidyltransferase activity"/>
    <property type="evidence" value="ECO:0007669"/>
    <property type="project" value="UniProtKB-KW"/>
</dbReference>
<dbReference type="Proteomes" id="UP000184526">
    <property type="component" value="Unassembled WGS sequence"/>
</dbReference>
<dbReference type="STRING" id="1121306.SAMN02745196_02559"/>
<dbReference type="InterPro" id="IPR038709">
    <property type="entry name" value="RpoN_core-bd_sf"/>
</dbReference>
<dbReference type="PIRSF" id="PIRSF000774">
    <property type="entry name" value="RpoN"/>
    <property type="match status" value="1"/>
</dbReference>
<accession>A0A1M5XZ73</accession>
<dbReference type="Gene3D" id="1.10.10.1330">
    <property type="entry name" value="RNA polymerase sigma-54 factor, core-binding domain"/>
    <property type="match status" value="1"/>
</dbReference>
<evidence type="ECO:0000313" key="11">
    <source>
        <dbReference type="EMBL" id="SHI05115.1"/>
    </source>
</evidence>
<dbReference type="PROSITE" id="PS50044">
    <property type="entry name" value="SIGMA54_3"/>
    <property type="match status" value="1"/>
</dbReference>
<keyword evidence="8" id="KW-0804">Transcription</keyword>
<sequence length="431" mass="50403">MELNLSLSQKLILTKEMRLSIEFLTMGPMDIIEYINKEVEKNPLIEIKDDYYISSIASENSTKDYLEKKVVSEVNLKEELLDQLRFSKIQREDIKIAIFIVESLDHRGYLIEDIENISHITKSSKEHVIRVLDIIQSLEPAGVAARTLEECLELQLKRKGIMDNVFHKIIYEYLYLLQEDNRREICRNLLINEVDLDEYIKKIKNLNPIPTSGFSEEEEIAIAIPEAYITQNDNLIEVKMNREFYPEIKINDTYREILENKNSTKEEIAYVKEKIEAAKALIRSVEKRKSTIEEIINHIVENQEEYIKRGEAYLKVMKIKDLSEKLNLHSSTISRAIKGKYLMINNNLVTMRELFTTPVNKNSGEELSNSVNFIKSSIKSIIDKEDKKSPLKDEDIRVILKGRNMNISRRTVAKYRSELKIDNVNKRKLKK</sequence>
<dbReference type="Gene3D" id="1.10.10.60">
    <property type="entry name" value="Homeodomain-like"/>
    <property type="match status" value="1"/>
</dbReference>